<evidence type="ECO:0000313" key="1">
    <source>
        <dbReference type="EMBL" id="MFD2035667.1"/>
    </source>
</evidence>
<gene>
    <name evidence="1" type="ORF">ACFSKL_12760</name>
</gene>
<dbReference type="EMBL" id="JBHUHR010000038">
    <property type="protein sequence ID" value="MFD2035667.1"/>
    <property type="molecule type" value="Genomic_DNA"/>
</dbReference>
<accession>A0ABW4VQ94</accession>
<dbReference type="Proteomes" id="UP001597361">
    <property type="component" value="Unassembled WGS sequence"/>
</dbReference>
<reference evidence="2" key="1">
    <citation type="journal article" date="2019" name="Int. J. Syst. Evol. Microbiol.">
        <title>The Global Catalogue of Microorganisms (GCM) 10K type strain sequencing project: providing services to taxonomists for standard genome sequencing and annotation.</title>
        <authorList>
            <consortium name="The Broad Institute Genomics Platform"/>
            <consortium name="The Broad Institute Genome Sequencing Center for Infectious Disease"/>
            <person name="Wu L."/>
            <person name="Ma J."/>
        </authorList>
    </citation>
    <scope>NUCLEOTIDE SEQUENCE [LARGE SCALE GENOMIC DNA]</scope>
    <source>
        <strain evidence="2">CGMCC 1.15180</strain>
    </source>
</reference>
<organism evidence="1 2">
    <name type="scientific">Belliella marina</name>
    <dbReference type="NCBI Taxonomy" id="1644146"/>
    <lineage>
        <taxon>Bacteria</taxon>
        <taxon>Pseudomonadati</taxon>
        <taxon>Bacteroidota</taxon>
        <taxon>Cytophagia</taxon>
        <taxon>Cytophagales</taxon>
        <taxon>Cyclobacteriaceae</taxon>
        <taxon>Belliella</taxon>
    </lineage>
</organism>
<dbReference type="RefSeq" id="WP_376886601.1">
    <property type="nucleotide sequence ID" value="NZ_JBHUHR010000038.1"/>
</dbReference>
<keyword evidence="2" id="KW-1185">Reference proteome</keyword>
<proteinExistence type="predicted"/>
<name>A0ABW4VQ94_9BACT</name>
<sequence length="101" mass="12131">METSLIQETFQLINKDFELKTTEKVDLEDQLIELLTPVIYQMLNRDFEKLLQICYRIDLDENQLKYILHESNPEHIASELAKAITKRQMKKVEIRRKYSES</sequence>
<comment type="caution">
    <text evidence="1">The sequence shown here is derived from an EMBL/GenBank/DDBJ whole genome shotgun (WGS) entry which is preliminary data.</text>
</comment>
<protein>
    <submittedName>
        <fullName evidence="1">Uncharacterized protein</fullName>
    </submittedName>
</protein>
<evidence type="ECO:0000313" key="2">
    <source>
        <dbReference type="Proteomes" id="UP001597361"/>
    </source>
</evidence>